<dbReference type="AlphaFoldDB" id="A0A7K3MCY6"/>
<name>A0A7K3MCY6_9ACTN</name>
<dbReference type="EMBL" id="WLZY01000018">
    <property type="protein sequence ID" value="NDL61060.1"/>
    <property type="molecule type" value="Genomic_DNA"/>
</dbReference>
<evidence type="ECO:0000313" key="2">
    <source>
        <dbReference type="EMBL" id="NDL61060.1"/>
    </source>
</evidence>
<organism evidence="2 3">
    <name type="scientific">Phytoactinopolyspora mesophila</name>
    <dbReference type="NCBI Taxonomy" id="2650750"/>
    <lineage>
        <taxon>Bacteria</taxon>
        <taxon>Bacillati</taxon>
        <taxon>Actinomycetota</taxon>
        <taxon>Actinomycetes</taxon>
        <taxon>Jiangellales</taxon>
        <taxon>Jiangellaceae</taxon>
        <taxon>Phytoactinopolyspora</taxon>
    </lineage>
</organism>
<dbReference type="Pfam" id="PF13242">
    <property type="entry name" value="Hydrolase_like"/>
    <property type="match status" value="1"/>
</dbReference>
<dbReference type="Gene3D" id="3.40.50.1000">
    <property type="entry name" value="HAD superfamily/HAD-like"/>
    <property type="match status" value="2"/>
</dbReference>
<proteinExistence type="predicted"/>
<gene>
    <name evidence="2" type="ORF">F7O44_28725</name>
</gene>
<dbReference type="GO" id="GO:0005737">
    <property type="term" value="C:cytoplasm"/>
    <property type="evidence" value="ECO:0007669"/>
    <property type="project" value="TreeGrafter"/>
</dbReference>
<dbReference type="NCBIfam" id="TIGR01460">
    <property type="entry name" value="HAD-SF-IIA"/>
    <property type="match status" value="1"/>
</dbReference>
<dbReference type="InterPro" id="IPR023214">
    <property type="entry name" value="HAD_sf"/>
</dbReference>
<evidence type="ECO:0000313" key="3">
    <source>
        <dbReference type="Proteomes" id="UP000460435"/>
    </source>
</evidence>
<sequence>MVGVTELVPVETEPEGGDVVARIYDVALLDLDGVVYIGPDPVEHAATSLKAARAEGMRLAFVTNNASRPPGVVSAHLTELGIEAFEHEVVTSAQAAARLLAERVPANAKVLVIGGEGLFAALRGQELVPVRSLAEEPVAVVQGFGPDVGWRTLAEASYAVASGLLWVASNLDRTVPTPHGIAPGNGALVDVVRTATGREPIAAGKPEPPMHREAMLRTGARRPLVVGDRLDTDIEGATRAGADSLLVLTGVTSAQEVVLARPGLRPTHIGHDLRALHEPASALAVTAGLQTVGEWRAEVTRGRLLLTGPRHAADDTTRLDALRAACGAAWAEEGDLDRPSVDAALASLFAR</sequence>
<dbReference type="InterPro" id="IPR036412">
    <property type="entry name" value="HAD-like_sf"/>
</dbReference>
<keyword evidence="2" id="KW-0378">Hydrolase</keyword>
<feature type="domain" description="GCN5-related N-acetyltransferase-like" evidence="1">
    <location>
        <begin position="293"/>
        <end position="344"/>
    </location>
</feature>
<dbReference type="SUPFAM" id="SSF56784">
    <property type="entry name" value="HAD-like"/>
    <property type="match status" value="1"/>
</dbReference>
<dbReference type="Proteomes" id="UP000460435">
    <property type="component" value="Unassembled WGS sequence"/>
</dbReference>
<dbReference type="Pfam" id="PF13344">
    <property type="entry name" value="Hydrolase_6"/>
    <property type="match status" value="1"/>
</dbReference>
<reference evidence="2 3" key="1">
    <citation type="submission" date="2019-11" db="EMBL/GenBank/DDBJ databases">
        <authorList>
            <person name="Li X.-J."/>
            <person name="Feng X.-M."/>
        </authorList>
    </citation>
    <scope>NUCLEOTIDE SEQUENCE [LARGE SCALE GENOMIC DNA]</scope>
    <source>
        <strain evidence="2 3">XMNu-373</strain>
    </source>
</reference>
<dbReference type="InterPro" id="IPR041065">
    <property type="entry name" value="GNAT-like"/>
</dbReference>
<dbReference type="PANTHER" id="PTHR19288:SF95">
    <property type="entry name" value="D-GLYCEROL 3-PHOSPHATE PHOSPHATASE"/>
    <property type="match status" value="1"/>
</dbReference>
<comment type="caution">
    <text evidence="2">The sequence shown here is derived from an EMBL/GenBank/DDBJ whole genome shotgun (WGS) entry which is preliminary data.</text>
</comment>
<dbReference type="GO" id="GO:0016791">
    <property type="term" value="F:phosphatase activity"/>
    <property type="evidence" value="ECO:0007669"/>
    <property type="project" value="TreeGrafter"/>
</dbReference>
<keyword evidence="3" id="KW-1185">Reference proteome</keyword>
<dbReference type="PANTHER" id="PTHR19288">
    <property type="entry name" value="4-NITROPHENYLPHOSPHATASE-RELATED"/>
    <property type="match status" value="1"/>
</dbReference>
<dbReference type="Pfam" id="PF18407">
    <property type="entry name" value="GNAT_like"/>
    <property type="match status" value="1"/>
</dbReference>
<protein>
    <submittedName>
        <fullName evidence="2">HAD-IIA family hydrolase</fullName>
    </submittedName>
</protein>
<dbReference type="InterPro" id="IPR006357">
    <property type="entry name" value="HAD-SF_hydro_IIA"/>
</dbReference>
<evidence type="ECO:0000259" key="1">
    <source>
        <dbReference type="Pfam" id="PF18407"/>
    </source>
</evidence>
<accession>A0A7K3MCY6</accession>